<dbReference type="Proteomes" id="UP001235269">
    <property type="component" value="Unassembled WGS sequence"/>
</dbReference>
<evidence type="ECO:0000259" key="1">
    <source>
        <dbReference type="PROSITE" id="PS51186"/>
    </source>
</evidence>
<gene>
    <name evidence="2" type="ORF">QO005_000944</name>
</gene>
<dbReference type="RefSeq" id="WP_307156822.1">
    <property type="nucleotide sequence ID" value="NZ_JAUSWH010000002.1"/>
</dbReference>
<sequence length="190" mass="21054">MVLIKDTTSMVPLKVSTQTVWSLSLTSLEQEALSFISILSEDYPDIENWYINKVVPGLREGTRFLLPIHREGSLVAVGIAKNDGIERKICTVRVAPHHAGRGLGLRVFDGLLKWLDDDQPGLTVSASKLSAFEKIFNWYGFKLTGVENGLYVPGKQEIGYNNAVFSKGKRSKILQPVHNNSFIASPKSIP</sequence>
<proteinExistence type="predicted"/>
<evidence type="ECO:0000313" key="2">
    <source>
        <dbReference type="EMBL" id="MDQ0454617.1"/>
    </source>
</evidence>
<dbReference type="InterPro" id="IPR016181">
    <property type="entry name" value="Acyl_CoA_acyltransferase"/>
</dbReference>
<reference evidence="2 3" key="1">
    <citation type="submission" date="2023-07" db="EMBL/GenBank/DDBJ databases">
        <title>Genomic Encyclopedia of Type Strains, Phase IV (KMG-IV): sequencing the most valuable type-strain genomes for metagenomic binning, comparative biology and taxonomic classification.</title>
        <authorList>
            <person name="Goeker M."/>
        </authorList>
    </citation>
    <scope>NUCLEOTIDE SEQUENCE [LARGE SCALE GENOMIC DNA]</scope>
    <source>
        <strain evidence="2 3">DSM 100301</strain>
    </source>
</reference>
<name>A0ABU0I8T0_9HYPH</name>
<accession>A0ABU0I8T0</accession>
<organism evidence="2 3">
    <name type="scientific">Rhizobium paknamense</name>
    <dbReference type="NCBI Taxonomy" id="1206817"/>
    <lineage>
        <taxon>Bacteria</taxon>
        <taxon>Pseudomonadati</taxon>
        <taxon>Pseudomonadota</taxon>
        <taxon>Alphaproteobacteria</taxon>
        <taxon>Hyphomicrobiales</taxon>
        <taxon>Rhizobiaceae</taxon>
        <taxon>Rhizobium/Agrobacterium group</taxon>
        <taxon>Rhizobium</taxon>
    </lineage>
</organism>
<keyword evidence="3" id="KW-1185">Reference proteome</keyword>
<dbReference type="EMBL" id="JAUSWH010000002">
    <property type="protein sequence ID" value="MDQ0454617.1"/>
    <property type="molecule type" value="Genomic_DNA"/>
</dbReference>
<dbReference type="PROSITE" id="PS51186">
    <property type="entry name" value="GNAT"/>
    <property type="match status" value="1"/>
</dbReference>
<comment type="caution">
    <text evidence="2">The sequence shown here is derived from an EMBL/GenBank/DDBJ whole genome shotgun (WGS) entry which is preliminary data.</text>
</comment>
<dbReference type="InterPro" id="IPR000182">
    <property type="entry name" value="GNAT_dom"/>
</dbReference>
<protein>
    <recommendedName>
        <fullName evidence="1">N-acetyltransferase domain-containing protein</fullName>
    </recommendedName>
</protein>
<evidence type="ECO:0000313" key="3">
    <source>
        <dbReference type="Proteomes" id="UP001235269"/>
    </source>
</evidence>
<feature type="domain" description="N-acetyltransferase" evidence="1">
    <location>
        <begin position="23"/>
        <end position="159"/>
    </location>
</feature>
<dbReference type="Gene3D" id="3.40.630.30">
    <property type="match status" value="1"/>
</dbReference>
<dbReference type="SUPFAM" id="SSF55729">
    <property type="entry name" value="Acyl-CoA N-acyltransferases (Nat)"/>
    <property type="match status" value="1"/>
</dbReference>